<name>A0AAW0NLU8_9GOBI</name>
<feature type="region of interest" description="Disordered" evidence="1">
    <location>
        <begin position="60"/>
        <end position="105"/>
    </location>
</feature>
<evidence type="ECO:0000313" key="4">
    <source>
        <dbReference type="Proteomes" id="UP001460270"/>
    </source>
</evidence>
<keyword evidence="4" id="KW-1185">Reference proteome</keyword>
<protein>
    <recommendedName>
        <fullName evidence="2">P2X purinoreceptor 7 intracellular domain-containing protein</fullName>
    </recommendedName>
</protein>
<feature type="compositionally biased region" description="Basic residues" evidence="1">
    <location>
        <begin position="84"/>
        <end position="105"/>
    </location>
</feature>
<organism evidence="3 4">
    <name type="scientific">Mugilogobius chulae</name>
    <name type="common">yellowstripe goby</name>
    <dbReference type="NCBI Taxonomy" id="88201"/>
    <lineage>
        <taxon>Eukaryota</taxon>
        <taxon>Metazoa</taxon>
        <taxon>Chordata</taxon>
        <taxon>Craniata</taxon>
        <taxon>Vertebrata</taxon>
        <taxon>Euteleostomi</taxon>
        <taxon>Actinopterygii</taxon>
        <taxon>Neopterygii</taxon>
        <taxon>Teleostei</taxon>
        <taxon>Neoteleostei</taxon>
        <taxon>Acanthomorphata</taxon>
        <taxon>Gobiaria</taxon>
        <taxon>Gobiiformes</taxon>
        <taxon>Gobioidei</taxon>
        <taxon>Gobiidae</taxon>
        <taxon>Gobionellinae</taxon>
        <taxon>Mugilogobius</taxon>
    </lineage>
</organism>
<feature type="compositionally biased region" description="Low complexity" evidence="1">
    <location>
        <begin position="73"/>
        <end position="83"/>
    </location>
</feature>
<gene>
    <name evidence="3" type="ORF">WMY93_019689</name>
</gene>
<reference evidence="4" key="1">
    <citation type="submission" date="2024-04" db="EMBL/GenBank/DDBJ databases">
        <title>Salinicola lusitanus LLJ914,a marine bacterium isolated from the Okinawa Trough.</title>
        <authorList>
            <person name="Li J."/>
        </authorList>
    </citation>
    <scope>NUCLEOTIDE SEQUENCE [LARGE SCALE GENOMIC DNA]</scope>
</reference>
<evidence type="ECO:0000256" key="1">
    <source>
        <dbReference type="SAM" id="MobiDB-lite"/>
    </source>
</evidence>
<sequence>MRRISPPPSLLLRPPSLVCAHAEAATHEFVYKDRLESLLRIIFERKLIYFEMSRRLSRIEEESQDDPQMGCQPSTSTSAPTTSSKKRTKKKAPQGAKASKKTKRGKSTEFSILADLLPEDMARVKLLHAERMKSEKKRIQKMGLEECQQLLHQCLQREPGLIFDILSHTPDPPPPGPPGPPNPEQLRWCVCRNCKPMPTLLEQKCCGETVNCISMLPHMDLYIVQVGVLRLARRVWNDLRAEMDAQELGESHRQFRYAAYRQFVVWRYGVLGPGNRIVIPSCCVWKIRRKFPDPHENYVGFIPSRV</sequence>
<dbReference type="PANTHER" id="PTHR36981:SF3">
    <property type="entry name" value="UBIQUITIN-LIKE PROTEASE FAMILY PROFILE DOMAIN-CONTAINING PROTEIN"/>
    <property type="match status" value="1"/>
</dbReference>
<comment type="caution">
    <text evidence="3">The sequence shown here is derived from an EMBL/GenBank/DDBJ whole genome shotgun (WGS) entry which is preliminary data.</text>
</comment>
<dbReference type="EMBL" id="JBBPFD010000014">
    <property type="protein sequence ID" value="KAK7898836.1"/>
    <property type="molecule type" value="Genomic_DNA"/>
</dbReference>
<dbReference type="PANTHER" id="PTHR36981">
    <property type="entry name" value="ZGC:195170"/>
    <property type="match status" value="1"/>
</dbReference>
<dbReference type="InterPro" id="IPR046815">
    <property type="entry name" value="P2RX7_C"/>
</dbReference>
<dbReference type="Proteomes" id="UP001460270">
    <property type="component" value="Unassembled WGS sequence"/>
</dbReference>
<evidence type="ECO:0000313" key="3">
    <source>
        <dbReference type="EMBL" id="KAK7898836.1"/>
    </source>
</evidence>
<accession>A0AAW0NLU8</accession>
<feature type="domain" description="P2X purinoreceptor 7 intracellular" evidence="2">
    <location>
        <begin position="175"/>
        <end position="301"/>
    </location>
</feature>
<evidence type="ECO:0000259" key="2">
    <source>
        <dbReference type="Pfam" id="PF20478"/>
    </source>
</evidence>
<dbReference type="AlphaFoldDB" id="A0AAW0NLU8"/>
<dbReference type="Pfam" id="PF20478">
    <property type="entry name" value="P2RX7_C"/>
    <property type="match status" value="1"/>
</dbReference>
<proteinExistence type="predicted"/>